<proteinExistence type="predicted"/>
<dbReference type="Proteomes" id="UP000305067">
    <property type="component" value="Unassembled WGS sequence"/>
</dbReference>
<sequence>MLLTHTNSAHLVGCYAQAVFSCELNSEQRQRHIRYLFSHLDTICAYECEDYYTKGHPLPKHLRLLVDHDPSHPKWETLINRYPAATSPPDDIFSLSWFLKHKITEARANALERANAEPVIHTLSPVDLASPTAKTRPGTYELAKSSALRLLRWNGGGTPDRPNPPQSQAAEGHGQLRASHSEV</sequence>
<evidence type="ECO:0000313" key="3">
    <source>
        <dbReference type="Proteomes" id="UP000305067"/>
    </source>
</evidence>
<reference evidence="2 3" key="1">
    <citation type="journal article" date="2019" name="Nat. Ecol. Evol.">
        <title>Megaphylogeny resolves global patterns of mushroom evolution.</title>
        <authorList>
            <person name="Varga T."/>
            <person name="Krizsan K."/>
            <person name="Foldi C."/>
            <person name="Dima B."/>
            <person name="Sanchez-Garcia M."/>
            <person name="Sanchez-Ramirez S."/>
            <person name="Szollosi G.J."/>
            <person name="Szarkandi J.G."/>
            <person name="Papp V."/>
            <person name="Albert L."/>
            <person name="Andreopoulos W."/>
            <person name="Angelini C."/>
            <person name="Antonin V."/>
            <person name="Barry K.W."/>
            <person name="Bougher N.L."/>
            <person name="Buchanan P."/>
            <person name="Buyck B."/>
            <person name="Bense V."/>
            <person name="Catcheside P."/>
            <person name="Chovatia M."/>
            <person name="Cooper J."/>
            <person name="Damon W."/>
            <person name="Desjardin D."/>
            <person name="Finy P."/>
            <person name="Geml J."/>
            <person name="Haridas S."/>
            <person name="Hughes K."/>
            <person name="Justo A."/>
            <person name="Karasinski D."/>
            <person name="Kautmanova I."/>
            <person name="Kiss B."/>
            <person name="Kocsube S."/>
            <person name="Kotiranta H."/>
            <person name="LaButti K.M."/>
            <person name="Lechner B.E."/>
            <person name="Liimatainen K."/>
            <person name="Lipzen A."/>
            <person name="Lukacs Z."/>
            <person name="Mihaltcheva S."/>
            <person name="Morgado L.N."/>
            <person name="Niskanen T."/>
            <person name="Noordeloos M.E."/>
            <person name="Ohm R.A."/>
            <person name="Ortiz-Santana B."/>
            <person name="Ovrebo C."/>
            <person name="Racz N."/>
            <person name="Riley R."/>
            <person name="Savchenko A."/>
            <person name="Shiryaev A."/>
            <person name="Soop K."/>
            <person name="Spirin V."/>
            <person name="Szebenyi C."/>
            <person name="Tomsovsky M."/>
            <person name="Tulloss R.E."/>
            <person name="Uehling J."/>
            <person name="Grigoriev I.V."/>
            <person name="Vagvolgyi C."/>
            <person name="Papp T."/>
            <person name="Martin F.M."/>
            <person name="Miettinen O."/>
            <person name="Hibbett D.S."/>
            <person name="Nagy L.G."/>
        </authorList>
    </citation>
    <scope>NUCLEOTIDE SEQUENCE [LARGE SCALE GENOMIC DNA]</scope>
    <source>
        <strain evidence="2 3">CBS 309.79</strain>
    </source>
</reference>
<dbReference type="AlphaFoldDB" id="A0A5C3QEY4"/>
<accession>A0A5C3QEY4</accession>
<feature type="region of interest" description="Disordered" evidence="1">
    <location>
        <begin position="152"/>
        <end position="183"/>
    </location>
</feature>
<protein>
    <submittedName>
        <fullName evidence="2">Uncharacterized protein</fullName>
    </submittedName>
</protein>
<gene>
    <name evidence="2" type="ORF">BDV98DRAFT_192257</name>
</gene>
<dbReference type="EMBL" id="ML178836">
    <property type="protein sequence ID" value="TFK99020.1"/>
    <property type="molecule type" value="Genomic_DNA"/>
</dbReference>
<organism evidence="2 3">
    <name type="scientific">Pterulicium gracile</name>
    <dbReference type="NCBI Taxonomy" id="1884261"/>
    <lineage>
        <taxon>Eukaryota</taxon>
        <taxon>Fungi</taxon>
        <taxon>Dikarya</taxon>
        <taxon>Basidiomycota</taxon>
        <taxon>Agaricomycotina</taxon>
        <taxon>Agaricomycetes</taxon>
        <taxon>Agaricomycetidae</taxon>
        <taxon>Agaricales</taxon>
        <taxon>Pleurotineae</taxon>
        <taxon>Pterulaceae</taxon>
        <taxon>Pterulicium</taxon>
    </lineage>
</organism>
<name>A0A5C3QEY4_9AGAR</name>
<evidence type="ECO:0000313" key="2">
    <source>
        <dbReference type="EMBL" id="TFK99020.1"/>
    </source>
</evidence>
<evidence type="ECO:0000256" key="1">
    <source>
        <dbReference type="SAM" id="MobiDB-lite"/>
    </source>
</evidence>
<keyword evidence="3" id="KW-1185">Reference proteome</keyword>